<dbReference type="SUPFAM" id="SSF55315">
    <property type="entry name" value="L30e-like"/>
    <property type="match status" value="1"/>
</dbReference>
<name>A0A378NPE5_9FIRM</name>
<proteinExistence type="predicted"/>
<accession>A0A378NPE5</accession>
<dbReference type="InterPro" id="IPR029064">
    <property type="entry name" value="Ribosomal_eL30-like_sf"/>
</dbReference>
<sequence>MTVTLKNAKRVIGIKQVTKAVKNDLAKCVYIADDADDRVLSPLKELCMTKNVEMIFGNTMAELGKSCNIEVGAAAVALL</sequence>
<gene>
    <name evidence="2" type="primary">rplGB</name>
    <name evidence="2" type="ORF">NCTC10571_00407</name>
</gene>
<dbReference type="InterPro" id="IPR004038">
    <property type="entry name" value="Ribosomal_eL8/eL30/eS12/Gad45"/>
</dbReference>
<feature type="domain" description="Ribosomal protein eL8/eL30/eS12/Gadd45" evidence="1">
    <location>
        <begin position="5"/>
        <end position="77"/>
    </location>
</feature>
<dbReference type="Proteomes" id="UP000255234">
    <property type="component" value="Unassembled WGS sequence"/>
</dbReference>
<reference evidence="2 3" key="1">
    <citation type="submission" date="2018-06" db="EMBL/GenBank/DDBJ databases">
        <authorList>
            <consortium name="Pathogen Informatics"/>
            <person name="Doyle S."/>
        </authorList>
    </citation>
    <scope>NUCLEOTIDE SEQUENCE [LARGE SCALE GENOMIC DNA]</scope>
    <source>
        <strain evidence="2 3">NCTC10571</strain>
    </source>
</reference>
<dbReference type="STRING" id="1122216.GCA_000423385_00511"/>
<evidence type="ECO:0000313" key="3">
    <source>
        <dbReference type="Proteomes" id="UP000255234"/>
    </source>
</evidence>
<protein>
    <submittedName>
        <fullName evidence="2">Ribosome-associated protein L7Ae-like</fullName>
    </submittedName>
</protein>
<dbReference type="RefSeq" id="WP_018998536.1">
    <property type="nucleotide sequence ID" value="NZ_UGPP01000001.1"/>
</dbReference>
<organism evidence="2 3">
    <name type="scientific">Megamonas hypermegale</name>
    <dbReference type="NCBI Taxonomy" id="158847"/>
    <lineage>
        <taxon>Bacteria</taxon>
        <taxon>Bacillati</taxon>
        <taxon>Bacillota</taxon>
        <taxon>Negativicutes</taxon>
        <taxon>Selenomonadales</taxon>
        <taxon>Selenomonadaceae</taxon>
        <taxon>Megamonas</taxon>
    </lineage>
</organism>
<evidence type="ECO:0000259" key="1">
    <source>
        <dbReference type="Pfam" id="PF01248"/>
    </source>
</evidence>
<evidence type="ECO:0000313" key="2">
    <source>
        <dbReference type="EMBL" id="STY70284.1"/>
    </source>
</evidence>
<dbReference type="PRINTS" id="PR00884">
    <property type="entry name" value="RIBOSOMALHS6"/>
</dbReference>
<dbReference type="Gene3D" id="3.30.1330.30">
    <property type="match status" value="1"/>
</dbReference>
<dbReference type="Pfam" id="PF01248">
    <property type="entry name" value="Ribosomal_L7Ae"/>
    <property type="match status" value="1"/>
</dbReference>
<dbReference type="EMBL" id="UGPP01000001">
    <property type="protein sequence ID" value="STY70284.1"/>
    <property type="molecule type" value="Genomic_DNA"/>
</dbReference>
<dbReference type="AlphaFoldDB" id="A0A378NPE5"/>